<comment type="caution">
    <text evidence="5">The sequence shown here is derived from an EMBL/GenBank/DDBJ whole genome shotgun (WGS) entry which is preliminary data.</text>
</comment>
<dbReference type="Gene3D" id="3.20.20.80">
    <property type="entry name" value="Glycosidases"/>
    <property type="match status" value="1"/>
</dbReference>
<dbReference type="AlphaFoldDB" id="A0A2N3NEW5"/>
<evidence type="ECO:0000313" key="6">
    <source>
        <dbReference type="Proteomes" id="UP000233524"/>
    </source>
</evidence>
<accession>A0A2N3NEW5</accession>
<keyword evidence="6" id="KW-1185">Reference proteome</keyword>
<feature type="domain" description="Glycosyl hydrolase family 67 catalytic" evidence="4">
    <location>
        <begin position="146"/>
        <end position="357"/>
    </location>
</feature>
<name>A0A2N3NEW5_9PEZI</name>
<proteinExistence type="predicted"/>
<evidence type="ECO:0008006" key="7">
    <source>
        <dbReference type="Google" id="ProtNLM"/>
    </source>
</evidence>
<dbReference type="OrthoDB" id="6501611at2759"/>
<dbReference type="GO" id="GO:0005576">
    <property type="term" value="C:extracellular region"/>
    <property type="evidence" value="ECO:0007669"/>
    <property type="project" value="InterPro"/>
</dbReference>
<keyword evidence="2" id="KW-0732">Signal</keyword>
<dbReference type="EMBL" id="NLAX01000008">
    <property type="protein sequence ID" value="PKS10979.1"/>
    <property type="molecule type" value="Genomic_DNA"/>
</dbReference>
<feature type="chain" id="PRO_5014936964" description="Alpha-glucuronidase" evidence="2">
    <location>
        <begin position="17"/>
        <end position="359"/>
    </location>
</feature>
<keyword evidence="1" id="KW-0378">Hydrolase</keyword>
<dbReference type="VEuPathDB" id="FungiDB:jhhlp_002738"/>
<dbReference type="STRING" id="41688.A0A2N3NEW5"/>
<dbReference type="GO" id="GO:0046559">
    <property type="term" value="F:alpha-glucuronidase activity"/>
    <property type="evidence" value="ECO:0007669"/>
    <property type="project" value="InterPro"/>
</dbReference>
<feature type="signal peptide" evidence="2">
    <location>
        <begin position="1"/>
        <end position="16"/>
    </location>
</feature>
<dbReference type="InParanoid" id="A0A2N3NEW5"/>
<dbReference type="SUPFAM" id="SSF55545">
    <property type="entry name" value="beta-N-acetylhexosaminidase-like domain"/>
    <property type="match status" value="1"/>
</dbReference>
<dbReference type="PANTHER" id="PTHR39207">
    <property type="entry name" value="ALPHA-GLUCURONIDASE A"/>
    <property type="match status" value="1"/>
</dbReference>
<evidence type="ECO:0000259" key="4">
    <source>
        <dbReference type="Pfam" id="PF07488"/>
    </source>
</evidence>
<evidence type="ECO:0000313" key="5">
    <source>
        <dbReference type="EMBL" id="PKS10979.1"/>
    </source>
</evidence>
<gene>
    <name evidence="5" type="ORF">jhhlp_002738</name>
</gene>
<organism evidence="5 6">
    <name type="scientific">Lomentospora prolificans</name>
    <dbReference type="NCBI Taxonomy" id="41688"/>
    <lineage>
        <taxon>Eukaryota</taxon>
        <taxon>Fungi</taxon>
        <taxon>Dikarya</taxon>
        <taxon>Ascomycota</taxon>
        <taxon>Pezizomycotina</taxon>
        <taxon>Sordariomycetes</taxon>
        <taxon>Hypocreomycetidae</taxon>
        <taxon>Microascales</taxon>
        <taxon>Microascaceae</taxon>
        <taxon>Lomentospora</taxon>
    </lineage>
</organism>
<protein>
    <recommendedName>
        <fullName evidence="7">Alpha-glucuronidase</fullName>
    </recommendedName>
</protein>
<sequence length="359" mass="38516">MRSVFVLAASVGLAIAEDGLAGWLRYAPLDESVIGDYSAPTNIVLLNATENSPIASAGVELEAGLNGVLGVAAKVAEGECDGASSIVVGTVDAFQEACGDLPEGAAELVEDGFWLSTEGDGAVQIIGQNERGAIYGAFEYLSMIAQGNFTKVSYATNPAVNVRWINHWDNLNAGGSHGSVERGYAGPSLFFANNGVISDQTRIKAYARLLSSIRINAIVINNVNADANVINDRNLDAIAKIADTFRTYGIRLGLSLNFASPQSLGGLNTFDPLNDGVINWWTRKTEDIYKRIPDFAGYLVKANSEGQPGPLTYQRTLADGANMFARALKPFGGIIMFRAFVYNQLDYNNKKADRAKRCR</sequence>
<dbReference type="InterPro" id="IPR011100">
    <property type="entry name" value="Glyco_hydro_67_cat"/>
</dbReference>
<feature type="domain" description="Alpha glucuronidase N-terminal" evidence="3">
    <location>
        <begin position="22"/>
        <end position="140"/>
    </location>
</feature>
<dbReference type="InterPro" id="IPR005154">
    <property type="entry name" value="Glyco_hydro_67_aGlcAse_N"/>
</dbReference>
<evidence type="ECO:0000256" key="1">
    <source>
        <dbReference type="ARBA" id="ARBA00022801"/>
    </source>
</evidence>
<dbReference type="InterPro" id="IPR029018">
    <property type="entry name" value="Hex-like_dom2"/>
</dbReference>
<dbReference type="Proteomes" id="UP000233524">
    <property type="component" value="Unassembled WGS sequence"/>
</dbReference>
<evidence type="ECO:0000259" key="3">
    <source>
        <dbReference type="Pfam" id="PF03648"/>
    </source>
</evidence>
<dbReference type="Pfam" id="PF07488">
    <property type="entry name" value="Glyco_hydro_67M"/>
    <property type="match status" value="1"/>
</dbReference>
<reference evidence="5 6" key="1">
    <citation type="journal article" date="2017" name="G3 (Bethesda)">
        <title>First Draft Genome Sequence of the Pathogenic Fungus Lomentospora prolificans (Formerly Scedosporium prolificans).</title>
        <authorList>
            <person name="Luo R."/>
            <person name="Zimin A."/>
            <person name="Workman R."/>
            <person name="Fan Y."/>
            <person name="Pertea G."/>
            <person name="Grossman N."/>
            <person name="Wear M.P."/>
            <person name="Jia B."/>
            <person name="Miller H."/>
            <person name="Casadevall A."/>
            <person name="Timp W."/>
            <person name="Zhang S.X."/>
            <person name="Salzberg S.L."/>
        </authorList>
    </citation>
    <scope>NUCLEOTIDE SEQUENCE [LARGE SCALE GENOMIC DNA]</scope>
    <source>
        <strain evidence="5 6">JHH-5317</strain>
    </source>
</reference>
<dbReference type="Pfam" id="PF03648">
    <property type="entry name" value="Glyco_hydro_67N"/>
    <property type="match status" value="1"/>
</dbReference>
<dbReference type="PANTHER" id="PTHR39207:SF1">
    <property type="entry name" value="ALPHA-GLUCURONIDASE A"/>
    <property type="match status" value="1"/>
</dbReference>
<dbReference type="InterPro" id="IPR017853">
    <property type="entry name" value="GH"/>
</dbReference>
<dbReference type="SUPFAM" id="SSF51445">
    <property type="entry name" value="(Trans)glycosidases"/>
    <property type="match status" value="1"/>
</dbReference>
<dbReference type="Gene3D" id="3.30.379.10">
    <property type="entry name" value="Chitobiase/beta-hexosaminidase domain 2-like"/>
    <property type="match status" value="1"/>
</dbReference>
<evidence type="ECO:0000256" key="2">
    <source>
        <dbReference type="SAM" id="SignalP"/>
    </source>
</evidence>
<dbReference type="GO" id="GO:0045493">
    <property type="term" value="P:xylan catabolic process"/>
    <property type="evidence" value="ECO:0007669"/>
    <property type="project" value="InterPro"/>
</dbReference>